<dbReference type="InterPro" id="IPR023347">
    <property type="entry name" value="Lysozyme_dom_sf"/>
</dbReference>
<keyword evidence="2" id="KW-0081">Bacteriolytic enzyme</keyword>
<evidence type="ECO:0000259" key="3">
    <source>
        <dbReference type="Pfam" id="PF01471"/>
    </source>
</evidence>
<keyword evidence="5" id="KW-1185">Reference proteome</keyword>
<evidence type="ECO:0000313" key="5">
    <source>
        <dbReference type="Proteomes" id="UP001501637"/>
    </source>
</evidence>
<dbReference type="Proteomes" id="UP001501637">
    <property type="component" value="Unassembled WGS sequence"/>
</dbReference>
<dbReference type="SUPFAM" id="SSF47090">
    <property type="entry name" value="PGBD-like"/>
    <property type="match status" value="1"/>
</dbReference>
<gene>
    <name evidence="4" type="ORF">GCM10010449_39010</name>
</gene>
<dbReference type="InterPro" id="IPR036365">
    <property type="entry name" value="PGBD-like_sf"/>
</dbReference>
<dbReference type="Pfam" id="PF01471">
    <property type="entry name" value="PG_binding_1"/>
    <property type="match status" value="1"/>
</dbReference>
<evidence type="ECO:0000313" key="4">
    <source>
        <dbReference type="EMBL" id="GAA3112949.1"/>
    </source>
</evidence>
<evidence type="ECO:0000256" key="1">
    <source>
        <dbReference type="ARBA" id="ARBA00022529"/>
    </source>
</evidence>
<keyword evidence="1" id="KW-0929">Antimicrobial</keyword>
<sequence length="292" mass="32025">MHQSVRDYWITFNDPLEGRVNFMYLDVKGYVSTGIGNKIDQTERDNSSPTEGERTASLAAASRLRWLVNDANTEATPEEVANEWDTVKSHMELAPLGHLSFQPPLTRLHVDDDEIDRHVFEKLDEMEGVLTTRPEFGDFASWPANAQLATLSMCWALGPKFPFPKFQGHVASRNWVGAADECHFTPDVGTIIIRNKLDRAHLLLADKVEVQGLPTEQIALDLSDVFGVQGALLTLGFKPLAQDGADGPRTRGKVTEFQSANGLAQNGAFNDPDTVSGLASQLSGLGFTVFGV</sequence>
<evidence type="ECO:0000256" key="2">
    <source>
        <dbReference type="ARBA" id="ARBA00022638"/>
    </source>
</evidence>
<proteinExistence type="predicted"/>
<reference evidence="5" key="1">
    <citation type="journal article" date="2019" name="Int. J. Syst. Evol. Microbiol.">
        <title>The Global Catalogue of Microorganisms (GCM) 10K type strain sequencing project: providing services to taxonomists for standard genome sequencing and annotation.</title>
        <authorList>
            <consortium name="The Broad Institute Genomics Platform"/>
            <consortium name="The Broad Institute Genome Sequencing Center for Infectious Disease"/>
            <person name="Wu L."/>
            <person name="Ma J."/>
        </authorList>
    </citation>
    <scope>NUCLEOTIDE SEQUENCE [LARGE SCALE GENOMIC DNA]</scope>
    <source>
        <strain evidence="5">JCM 9092</strain>
    </source>
</reference>
<dbReference type="EMBL" id="BAAAUG010000069">
    <property type="protein sequence ID" value="GAA3112949.1"/>
    <property type="molecule type" value="Genomic_DNA"/>
</dbReference>
<accession>A0ABP6MLT4</accession>
<dbReference type="Gene3D" id="1.10.530.40">
    <property type="match status" value="1"/>
</dbReference>
<comment type="caution">
    <text evidence="4">The sequence shown here is derived from an EMBL/GenBank/DDBJ whole genome shotgun (WGS) entry which is preliminary data.</text>
</comment>
<dbReference type="SUPFAM" id="SSF53955">
    <property type="entry name" value="Lysozyme-like"/>
    <property type="match status" value="1"/>
</dbReference>
<dbReference type="InterPro" id="IPR002477">
    <property type="entry name" value="Peptidoglycan-bd-like"/>
</dbReference>
<name>A0ABP6MLT4_9ACTN</name>
<organism evidence="4 5">
    <name type="scientific">Streptomyces rectiviolaceus</name>
    <dbReference type="NCBI Taxonomy" id="332591"/>
    <lineage>
        <taxon>Bacteria</taxon>
        <taxon>Bacillati</taxon>
        <taxon>Actinomycetota</taxon>
        <taxon>Actinomycetes</taxon>
        <taxon>Kitasatosporales</taxon>
        <taxon>Streptomycetaceae</taxon>
        <taxon>Streptomyces</taxon>
    </lineage>
</organism>
<feature type="domain" description="Peptidoglycan binding-like" evidence="3">
    <location>
        <begin position="224"/>
        <end position="269"/>
    </location>
</feature>
<dbReference type="Gene3D" id="1.10.101.10">
    <property type="entry name" value="PGBD-like superfamily/PGBD"/>
    <property type="match status" value="1"/>
</dbReference>
<dbReference type="InterPro" id="IPR023346">
    <property type="entry name" value="Lysozyme-like_dom_sf"/>
</dbReference>
<dbReference type="InterPro" id="IPR036366">
    <property type="entry name" value="PGBDSf"/>
</dbReference>
<protein>
    <recommendedName>
        <fullName evidence="3">Peptidoglycan binding-like domain-containing protein</fullName>
    </recommendedName>
</protein>